<name>A0ABW4MZ73_9CAUL</name>
<gene>
    <name evidence="2" type="ORF">ACFSC0_03760</name>
</gene>
<dbReference type="SUPFAM" id="SSF89550">
    <property type="entry name" value="PHP domain-like"/>
    <property type="match status" value="1"/>
</dbReference>
<feature type="chain" id="PRO_5045497742" evidence="1">
    <location>
        <begin position="27"/>
        <end position="502"/>
    </location>
</feature>
<evidence type="ECO:0000313" key="3">
    <source>
        <dbReference type="Proteomes" id="UP001597237"/>
    </source>
</evidence>
<evidence type="ECO:0000256" key="1">
    <source>
        <dbReference type="SAM" id="SignalP"/>
    </source>
</evidence>
<evidence type="ECO:0000313" key="2">
    <source>
        <dbReference type="EMBL" id="MFD1782499.1"/>
    </source>
</evidence>
<dbReference type="InterPro" id="IPR016195">
    <property type="entry name" value="Pol/histidinol_Pase-like"/>
</dbReference>
<dbReference type="Gene3D" id="3.20.20.140">
    <property type="entry name" value="Metal-dependent hydrolases"/>
    <property type="match status" value="1"/>
</dbReference>
<dbReference type="RefSeq" id="WP_377280449.1">
    <property type="nucleotide sequence ID" value="NZ_JBHRSI010000001.1"/>
</dbReference>
<comment type="caution">
    <text evidence="2">The sequence shown here is derived from an EMBL/GenBank/DDBJ whole genome shotgun (WGS) entry which is preliminary data.</text>
</comment>
<keyword evidence="3" id="KW-1185">Reference proteome</keyword>
<keyword evidence="1" id="KW-0732">Signal</keyword>
<proteinExistence type="predicted"/>
<dbReference type="PANTHER" id="PTHR42924">
    <property type="entry name" value="EXONUCLEASE"/>
    <property type="match status" value="1"/>
</dbReference>
<dbReference type="NCBIfam" id="NF038032">
    <property type="entry name" value="CehA_McbA_metalo"/>
    <property type="match status" value="1"/>
</dbReference>
<reference evidence="3" key="1">
    <citation type="journal article" date="2019" name="Int. J. Syst. Evol. Microbiol.">
        <title>The Global Catalogue of Microorganisms (GCM) 10K type strain sequencing project: providing services to taxonomists for standard genome sequencing and annotation.</title>
        <authorList>
            <consortium name="The Broad Institute Genomics Platform"/>
            <consortium name="The Broad Institute Genome Sequencing Center for Infectious Disease"/>
            <person name="Wu L."/>
            <person name="Ma J."/>
        </authorList>
    </citation>
    <scope>NUCLEOTIDE SEQUENCE [LARGE SCALE GENOMIC DNA]</scope>
    <source>
        <strain evidence="3">DFY28</strain>
    </source>
</reference>
<sequence length="502" mass="52846">MLRSAVRVFVGAVLAAALAAAAPARAEPDLTLRGTMTGADHQTYREVPFRVPRGVTRLTVEFEYTGREQRSVIDLGLRDPQRFRGWSGGNKAKFTLAETFATPSYLAGPLIPGEWRLILGVPNLRQGARADYVAKITFGREGDFKGFAEAPLRAGPGWFRGDLHLHTGHSDGACADRSGGRGPCPLHLTLEAAAARGLDFVAVTEHNATSHHQAMAELQPHFTDLLLIPGREITTFYGHANVFGSVEPLDFQLGGPRAPSLEAILDQAERAGAVVSINHPAMPSGEICTGCGWTAKTDYGRIQGVEVVNGGTLAQTGSDALFSGVPFWEARLDEGRRITALGGSDNHDAARPAGQASAVGVPTTVVWAENLSQPAILAGLRSGRVFVDVAGAKDRIIDLTAAADGRTTPMGGDLSAAAGELVTFEIAVKGAAGGRLVLAGPAASKLVGETGAALGADETRRLTWTSDGEPGWLRAEVRGPEGQLWLLGNPIYLNRKAPGPAR</sequence>
<accession>A0ABW4MZ73</accession>
<dbReference type="EMBL" id="JBHUEY010000001">
    <property type="protein sequence ID" value="MFD1782499.1"/>
    <property type="molecule type" value="Genomic_DNA"/>
</dbReference>
<organism evidence="2 3">
    <name type="scientific">Phenylobacterium terrae</name>
    <dbReference type="NCBI Taxonomy" id="2665495"/>
    <lineage>
        <taxon>Bacteria</taxon>
        <taxon>Pseudomonadati</taxon>
        <taxon>Pseudomonadota</taxon>
        <taxon>Alphaproteobacteria</taxon>
        <taxon>Caulobacterales</taxon>
        <taxon>Caulobacteraceae</taxon>
        <taxon>Phenylobacterium</taxon>
    </lineage>
</organism>
<dbReference type="PANTHER" id="PTHR42924:SF3">
    <property type="entry name" value="POLYMERASE_HISTIDINOL PHOSPHATASE N-TERMINAL DOMAIN-CONTAINING PROTEIN"/>
    <property type="match status" value="1"/>
</dbReference>
<dbReference type="InterPro" id="IPR052018">
    <property type="entry name" value="PHP_domain"/>
</dbReference>
<protein>
    <submittedName>
        <fullName evidence="2">CehA/McbA family metallohydrolase</fullName>
    </submittedName>
</protein>
<dbReference type="Proteomes" id="UP001597237">
    <property type="component" value="Unassembled WGS sequence"/>
</dbReference>
<feature type="signal peptide" evidence="1">
    <location>
        <begin position="1"/>
        <end position="26"/>
    </location>
</feature>